<dbReference type="InterPro" id="IPR001029">
    <property type="entry name" value="Flagellin_N"/>
</dbReference>
<dbReference type="GO" id="GO:0071973">
    <property type="term" value="P:bacterial-type flagellum-dependent cell motility"/>
    <property type="evidence" value="ECO:0007669"/>
    <property type="project" value="InterPro"/>
</dbReference>
<keyword evidence="8" id="KW-0966">Cell projection</keyword>
<dbReference type="AlphaFoldDB" id="A0A975HK02"/>
<evidence type="ECO:0000256" key="2">
    <source>
        <dbReference type="ARBA" id="ARBA00004613"/>
    </source>
</evidence>
<dbReference type="PANTHER" id="PTHR42792:SF1">
    <property type="entry name" value="FLAGELLAR HOOK-ASSOCIATED PROTEIN 3"/>
    <property type="match status" value="1"/>
</dbReference>
<keyword evidence="8" id="KW-0969">Cilium</keyword>
<feature type="domain" description="Flagellin C-terminal" evidence="7">
    <location>
        <begin position="527"/>
        <end position="607"/>
    </location>
</feature>
<dbReference type="Gene3D" id="1.20.1330.10">
    <property type="entry name" value="f41 fragment of flagellin, N-terminal domain"/>
    <property type="match status" value="2"/>
</dbReference>
<dbReference type="Proteomes" id="UP000682739">
    <property type="component" value="Chromosome"/>
</dbReference>
<dbReference type="SUPFAM" id="SSF64518">
    <property type="entry name" value="Phase 1 flagellin"/>
    <property type="match status" value="1"/>
</dbReference>
<keyword evidence="8" id="KW-0282">Flagellum</keyword>
<dbReference type="InterPro" id="IPR046358">
    <property type="entry name" value="Flagellin_C"/>
</dbReference>
<dbReference type="Pfam" id="PF00669">
    <property type="entry name" value="Flagellin_N"/>
    <property type="match status" value="1"/>
</dbReference>
<evidence type="ECO:0000256" key="3">
    <source>
        <dbReference type="ARBA" id="ARBA00005709"/>
    </source>
</evidence>
<dbReference type="InterPro" id="IPR013384">
    <property type="entry name" value="Flagell_FlgL"/>
</dbReference>
<reference evidence="8" key="1">
    <citation type="submission" date="2021-03" db="EMBL/GenBank/DDBJ databases">
        <title>Description of Psychrosphaera ytuae sp. nov. isolated from deep sea sediment of South China Sea.</title>
        <authorList>
            <person name="Zhang J."/>
            <person name="Xu X.-D."/>
        </authorList>
    </citation>
    <scope>NUCLEOTIDE SEQUENCE</scope>
    <source>
        <strain evidence="8">MTZ26</strain>
    </source>
</reference>
<evidence type="ECO:0000313" key="9">
    <source>
        <dbReference type="Proteomes" id="UP000682739"/>
    </source>
</evidence>
<evidence type="ECO:0000259" key="6">
    <source>
        <dbReference type="Pfam" id="PF00669"/>
    </source>
</evidence>
<comment type="subcellular location">
    <subcellularLocation>
        <location evidence="1">Bacterial flagellum</location>
    </subcellularLocation>
    <subcellularLocation>
        <location evidence="2">Secreted</location>
    </subcellularLocation>
</comment>
<dbReference type="GO" id="GO:0005198">
    <property type="term" value="F:structural molecule activity"/>
    <property type="evidence" value="ECO:0007669"/>
    <property type="project" value="InterPro"/>
</dbReference>
<dbReference type="RefSeq" id="WP_208831849.1">
    <property type="nucleotide sequence ID" value="NZ_CP072110.1"/>
</dbReference>
<dbReference type="PANTHER" id="PTHR42792">
    <property type="entry name" value="FLAGELLIN"/>
    <property type="match status" value="1"/>
</dbReference>
<keyword evidence="9" id="KW-1185">Reference proteome</keyword>
<dbReference type="NCBIfam" id="TIGR02550">
    <property type="entry name" value="flagell_flgL"/>
    <property type="match status" value="1"/>
</dbReference>
<proteinExistence type="inferred from homology"/>
<dbReference type="Pfam" id="PF00700">
    <property type="entry name" value="Flagellin_C"/>
    <property type="match status" value="1"/>
</dbReference>
<keyword evidence="5" id="KW-0975">Bacterial flagellum</keyword>
<dbReference type="GO" id="GO:0009424">
    <property type="term" value="C:bacterial-type flagellum hook"/>
    <property type="evidence" value="ECO:0007669"/>
    <property type="project" value="InterPro"/>
</dbReference>
<organism evidence="8 9">
    <name type="scientific">Psychrosphaera ytuae</name>
    <dbReference type="NCBI Taxonomy" id="2820710"/>
    <lineage>
        <taxon>Bacteria</taxon>
        <taxon>Pseudomonadati</taxon>
        <taxon>Pseudomonadota</taxon>
        <taxon>Gammaproteobacteria</taxon>
        <taxon>Alteromonadales</taxon>
        <taxon>Pseudoalteromonadaceae</taxon>
        <taxon>Psychrosphaera</taxon>
    </lineage>
</organism>
<sequence length="607" mass="65730">MTTRISTANYFSRNLSLMQDRQISLDRAQRELSTGKKIITPSDDPTGANTVIRLKKELDVSDRYLAAQDSATRFNNVAETQIESMTNTLYRTQELMTQAINGSMDGGALNAIGQEIAARSTEFIGQLNTKNAAGDYIFSGFQTNQVTYELDEFGFAIYQGDNGQRDLLIAPNSYVAANDPANSFVDNLESAYGYYQADSAKLSTGIVTDPVEYRTPAFPATTYQVQFNAAGTGYDILDLGLSGPNQLVQSVPNYVPGDDITVQGITFKTTASNPPAGGEVFNLEPQRSSEISEYRVTFTAPGQYQIEDLSLNKIVSGPNTFAMGDTIEWGGREFPSDPSAALPAAGTTFTFGAPSKNTQWVMDQAAKSTNIAGTNYNARATVAPLRSIDLNTPAGDLLPPNHPAYAAGTTGAMTLPVNTGTAEVLGGSIIYPDENTIGDYRMSFIDTNGSGVPDVVRMDQIDPVTKRLIPQPEGATFETNYTPNEKVVLGGVEFDIAGIPADGDTFEIDRPENSRRTEVMSVLLAEIDQGLITSGNVRSEIGARLNIVENLEQAQFNFREITQASLANIEEVDIYEAVNNLESSKLALQAAQQSFARIQNLSLFNYI</sequence>
<evidence type="ECO:0000256" key="1">
    <source>
        <dbReference type="ARBA" id="ARBA00004365"/>
    </source>
</evidence>
<accession>A0A975HK02</accession>
<protein>
    <submittedName>
        <fullName evidence="8">Flagellar hook-associated protein FlgL</fullName>
    </submittedName>
</protein>
<evidence type="ECO:0000313" key="8">
    <source>
        <dbReference type="EMBL" id="QTH63794.1"/>
    </source>
</evidence>
<dbReference type="KEGG" id="psym:J1N51_13955"/>
<feature type="domain" description="Flagellin N-terminal" evidence="6">
    <location>
        <begin position="5"/>
        <end position="143"/>
    </location>
</feature>
<dbReference type="EMBL" id="CP072110">
    <property type="protein sequence ID" value="QTH63794.1"/>
    <property type="molecule type" value="Genomic_DNA"/>
</dbReference>
<evidence type="ECO:0000256" key="5">
    <source>
        <dbReference type="ARBA" id="ARBA00023143"/>
    </source>
</evidence>
<dbReference type="GO" id="GO:0005576">
    <property type="term" value="C:extracellular region"/>
    <property type="evidence" value="ECO:0007669"/>
    <property type="project" value="UniProtKB-SubCell"/>
</dbReference>
<gene>
    <name evidence="8" type="primary">flgL</name>
    <name evidence="8" type="ORF">J1N51_13955</name>
</gene>
<evidence type="ECO:0000259" key="7">
    <source>
        <dbReference type="Pfam" id="PF00700"/>
    </source>
</evidence>
<dbReference type="InterPro" id="IPR001492">
    <property type="entry name" value="Flagellin"/>
</dbReference>
<evidence type="ECO:0000256" key="4">
    <source>
        <dbReference type="ARBA" id="ARBA00022525"/>
    </source>
</evidence>
<comment type="similarity">
    <text evidence="3">Belongs to the bacterial flagellin family.</text>
</comment>
<name>A0A975HK02_9GAMM</name>
<keyword evidence="4" id="KW-0964">Secreted</keyword>